<proteinExistence type="predicted"/>
<keyword evidence="2" id="KW-0472">Membrane</keyword>
<dbReference type="Proteomes" id="UP000295626">
    <property type="component" value="Unassembled WGS sequence"/>
</dbReference>
<keyword evidence="2" id="KW-0812">Transmembrane</keyword>
<keyword evidence="2" id="KW-1133">Transmembrane helix</keyword>
<evidence type="ECO:0000313" key="4">
    <source>
        <dbReference type="Proteomes" id="UP000295626"/>
    </source>
</evidence>
<organism evidence="3 4">
    <name type="scientific">Micromonospora fluostatini</name>
    <dbReference type="NCBI Taxonomy" id="1629071"/>
    <lineage>
        <taxon>Bacteria</taxon>
        <taxon>Bacillati</taxon>
        <taxon>Actinomycetota</taxon>
        <taxon>Actinomycetes</taxon>
        <taxon>Micromonosporales</taxon>
        <taxon>Micromonosporaceae</taxon>
        <taxon>Micromonospora</taxon>
    </lineage>
</organism>
<comment type="caution">
    <text evidence="3">The sequence shown here is derived from an EMBL/GenBank/DDBJ whole genome shotgun (WGS) entry which is preliminary data.</text>
</comment>
<protein>
    <submittedName>
        <fullName evidence="3">Uncharacterized protein</fullName>
    </submittedName>
</protein>
<sequence length="458" mass="48028">MLLVAVVFHGATEVMQWLWPGRNFFRAYLDQAAVDAWTLLVSVAIAAYGAAYGALVGWTGRRGPAGPVDRDAGLHRLRMRWLLVLVVPLLAATWQGRGALQPLAPARVDEVIPEREGILVDLAGQFLVPLVALAGAVVVIRHGMRWLLPVLLVESLALVVAGTRAMIVFAGVLTVVGAAMHGVRPSRRQIAMIVVVMTAATALISSTRAVAVREVFHAGEGSGGRLTALVEGAGRMHTGEGREAILDDVVYRFDGNTFAAIVYQGLRGSGEPIGLATVGNNLTMLAPSLLVPDKVASRPPRVPQRGGLHRAGVRAVPARRLVAHHPRDGGRLLRRGRADRDRGAPRHGRGRGGGGAAAGCHHPAGGVRVRVGAVRPAVRVGPADRHRDPAGGRGPRRPDVGRGTVPAPTCAGARRVGRNPHPAWCRAPGPRPVTPAGVTPPGSAPSAGSRPTSTRDDS</sequence>
<evidence type="ECO:0000256" key="2">
    <source>
        <dbReference type="SAM" id="Phobius"/>
    </source>
</evidence>
<feature type="compositionally biased region" description="Low complexity" evidence="1">
    <location>
        <begin position="358"/>
        <end position="381"/>
    </location>
</feature>
<accession>A0ABY2DKX6</accession>
<feature type="compositionally biased region" description="Low complexity" evidence="1">
    <location>
        <begin position="434"/>
        <end position="452"/>
    </location>
</feature>
<feature type="region of interest" description="Disordered" evidence="1">
    <location>
        <begin position="323"/>
        <end position="458"/>
    </location>
</feature>
<gene>
    <name evidence="3" type="ORF">E1091_02510</name>
</gene>
<reference evidence="3 4" key="1">
    <citation type="submission" date="2019-02" db="EMBL/GenBank/DDBJ databases">
        <title>Draft genome sequences of novel Actinobacteria.</title>
        <authorList>
            <person name="Sahin N."/>
            <person name="Ay H."/>
            <person name="Saygin H."/>
        </authorList>
    </citation>
    <scope>NUCLEOTIDE SEQUENCE [LARGE SCALE GENOMIC DNA]</scope>
    <source>
        <strain evidence="3 4">JCM 30529</strain>
    </source>
</reference>
<keyword evidence="4" id="KW-1185">Reference proteome</keyword>
<feature type="transmembrane region" description="Helical" evidence="2">
    <location>
        <begin position="117"/>
        <end position="140"/>
    </location>
</feature>
<dbReference type="EMBL" id="SMKE01000041">
    <property type="protein sequence ID" value="TDC01600.1"/>
    <property type="molecule type" value="Genomic_DNA"/>
</dbReference>
<feature type="compositionally biased region" description="Basic and acidic residues" evidence="1">
    <location>
        <begin position="382"/>
        <end position="400"/>
    </location>
</feature>
<feature type="compositionally biased region" description="Basic and acidic residues" evidence="1">
    <location>
        <begin position="325"/>
        <end position="344"/>
    </location>
</feature>
<evidence type="ECO:0000256" key="1">
    <source>
        <dbReference type="SAM" id="MobiDB-lite"/>
    </source>
</evidence>
<evidence type="ECO:0000313" key="3">
    <source>
        <dbReference type="EMBL" id="TDC01600.1"/>
    </source>
</evidence>
<feature type="transmembrane region" description="Helical" evidence="2">
    <location>
        <begin position="36"/>
        <end position="58"/>
    </location>
</feature>
<feature type="transmembrane region" description="Helical" evidence="2">
    <location>
        <begin position="190"/>
        <end position="211"/>
    </location>
</feature>
<name>A0ABY2DKX6_9ACTN</name>
<feature type="transmembrane region" description="Helical" evidence="2">
    <location>
        <begin position="152"/>
        <end position="178"/>
    </location>
</feature>